<evidence type="ECO:0000313" key="5">
    <source>
        <dbReference type="EMBL" id="SEN16688.1"/>
    </source>
</evidence>
<evidence type="ECO:0000256" key="4">
    <source>
        <dbReference type="SAM" id="SignalP"/>
    </source>
</evidence>
<dbReference type="PROSITE" id="PS51257">
    <property type="entry name" value="PROKAR_LIPOPROTEIN"/>
    <property type="match status" value="1"/>
</dbReference>
<dbReference type="GO" id="GO:0055085">
    <property type="term" value="P:transmembrane transport"/>
    <property type="evidence" value="ECO:0007669"/>
    <property type="project" value="InterPro"/>
</dbReference>
<evidence type="ECO:0000256" key="2">
    <source>
        <dbReference type="ARBA" id="ARBA00022448"/>
    </source>
</evidence>
<dbReference type="RefSeq" id="WP_162840948.1">
    <property type="nucleotide sequence ID" value="NZ_FOCG01000006.1"/>
</dbReference>
<accession>A0A1H8ED63</accession>
<dbReference type="Proteomes" id="UP000199158">
    <property type="component" value="Unassembled WGS sequence"/>
</dbReference>
<protein>
    <submittedName>
        <fullName evidence="5">Carbohydrate ABC transporter substrate-binding protein, CUT1 family</fullName>
    </submittedName>
</protein>
<organism evidence="5 6">
    <name type="scientific">Hydrogenoanaerobacterium saccharovorans</name>
    <dbReference type="NCBI Taxonomy" id="474960"/>
    <lineage>
        <taxon>Bacteria</taxon>
        <taxon>Bacillati</taxon>
        <taxon>Bacillota</taxon>
        <taxon>Clostridia</taxon>
        <taxon>Eubacteriales</taxon>
        <taxon>Oscillospiraceae</taxon>
        <taxon>Hydrogenoanaerobacterium</taxon>
    </lineage>
</organism>
<dbReference type="AlphaFoldDB" id="A0A1H8ED63"/>
<gene>
    <name evidence="5" type="ORF">SAMN05216180_2956</name>
</gene>
<dbReference type="PROSITE" id="PS01037">
    <property type="entry name" value="SBP_BACTERIAL_1"/>
    <property type="match status" value="1"/>
</dbReference>
<dbReference type="Gene3D" id="3.40.190.10">
    <property type="entry name" value="Periplasmic binding protein-like II"/>
    <property type="match status" value="2"/>
</dbReference>
<reference evidence="5 6" key="1">
    <citation type="submission" date="2016-10" db="EMBL/GenBank/DDBJ databases">
        <authorList>
            <person name="de Groot N.N."/>
        </authorList>
    </citation>
    <scope>NUCLEOTIDE SEQUENCE [LARGE SCALE GENOMIC DNA]</scope>
    <source>
        <strain evidence="5 6">CGMCC 1.5070</strain>
    </source>
</reference>
<evidence type="ECO:0000256" key="1">
    <source>
        <dbReference type="ARBA" id="ARBA00008520"/>
    </source>
</evidence>
<dbReference type="PANTHER" id="PTHR43649:SF29">
    <property type="entry name" value="OSMOPROTECTIVE COMPOUNDS-BINDING PROTEIN GGTB"/>
    <property type="match status" value="1"/>
</dbReference>
<feature type="chain" id="PRO_5038376384" evidence="4">
    <location>
        <begin position="27"/>
        <end position="443"/>
    </location>
</feature>
<comment type="similarity">
    <text evidence="1">Belongs to the bacterial solute-binding protein 1 family.</text>
</comment>
<dbReference type="STRING" id="474960.SAMN05216180_2956"/>
<dbReference type="InterPro" id="IPR050490">
    <property type="entry name" value="Bact_solute-bd_prot1"/>
</dbReference>
<dbReference type="Pfam" id="PF01547">
    <property type="entry name" value="SBP_bac_1"/>
    <property type="match status" value="1"/>
</dbReference>
<proteinExistence type="inferred from homology"/>
<keyword evidence="2" id="KW-0813">Transport</keyword>
<dbReference type="EMBL" id="FOCG01000006">
    <property type="protein sequence ID" value="SEN16688.1"/>
    <property type="molecule type" value="Genomic_DNA"/>
</dbReference>
<dbReference type="SUPFAM" id="SSF53850">
    <property type="entry name" value="Periplasmic binding protein-like II"/>
    <property type="match status" value="1"/>
</dbReference>
<dbReference type="InterPro" id="IPR006061">
    <property type="entry name" value="SBP_1_CS"/>
</dbReference>
<dbReference type="InterPro" id="IPR006059">
    <property type="entry name" value="SBP"/>
</dbReference>
<sequence length="443" mass="48240">MRIKALKKGISIILSMVMLMSSSACSKPAEGQNEESPDGSGKKVVTFFHRWPNEPKNSIFKAYVEEFEQLHPDIDIQMDCVLNDSYKEKVRVLVSGDSVPDVFSSWSGSFAENLVKSGNVKPLNDLMANDKEFADSIISSQLEQFTFDGKLYGLPMSMDGKAFFYNKEIFKKEGIVVPKTLDELYAALDKLQNAGYKAPLTEGLADAWAVSHYEGTIIQRLLDPAVMKKDINKATGEFTDPSYIDALSIFKKLTSYMGEAAPAMDHEAARNLFISGEAPMIYGQLAEIRLINGDTAAGSGANFEYGFFNFPSIEGGKGDQTGLTGAPEGFMLSNKAKNPAEAELFIKFILSKKAGEKMTKEAGELSCIKGAVNPQTATDQQIEAVDMIMGATSSVPWYDNAVEASIGDAFMRGGQSLAIGDMTAEQVMKNVQNVATEVRAANK</sequence>
<dbReference type="PANTHER" id="PTHR43649">
    <property type="entry name" value="ARABINOSE-BINDING PROTEIN-RELATED"/>
    <property type="match status" value="1"/>
</dbReference>
<evidence type="ECO:0000256" key="3">
    <source>
        <dbReference type="ARBA" id="ARBA00022729"/>
    </source>
</evidence>
<name>A0A1H8ED63_9FIRM</name>
<evidence type="ECO:0000313" key="6">
    <source>
        <dbReference type="Proteomes" id="UP000199158"/>
    </source>
</evidence>
<keyword evidence="6" id="KW-1185">Reference proteome</keyword>
<feature type="signal peptide" evidence="4">
    <location>
        <begin position="1"/>
        <end position="26"/>
    </location>
</feature>
<keyword evidence="3 4" id="KW-0732">Signal</keyword>